<dbReference type="GO" id="GO:0046872">
    <property type="term" value="F:metal ion binding"/>
    <property type="evidence" value="ECO:0007669"/>
    <property type="project" value="UniProtKB-KW"/>
</dbReference>
<feature type="binding site" evidence="5">
    <location>
        <position position="83"/>
    </location>
    <ligand>
        <name>Zn(2+)</name>
        <dbReference type="ChEBI" id="CHEBI:29105"/>
    </ligand>
</feature>
<accession>A0A844AX46</accession>
<dbReference type="GO" id="GO:0097367">
    <property type="term" value="F:carbohydrate derivative binding"/>
    <property type="evidence" value="ECO:0007669"/>
    <property type="project" value="InterPro"/>
</dbReference>
<dbReference type="GO" id="GO:0005975">
    <property type="term" value="P:carbohydrate metabolic process"/>
    <property type="evidence" value="ECO:0007669"/>
    <property type="project" value="InterPro"/>
</dbReference>
<evidence type="ECO:0000256" key="1">
    <source>
        <dbReference type="ARBA" id="ARBA00008165"/>
    </source>
</evidence>
<dbReference type="InterPro" id="IPR001347">
    <property type="entry name" value="SIS_dom"/>
</dbReference>
<dbReference type="InterPro" id="IPR004800">
    <property type="entry name" value="KdsD/KpsF-type"/>
</dbReference>
<dbReference type="Gene3D" id="3.40.50.10490">
    <property type="entry name" value="Glucose-6-phosphate isomerase like protein, domain 1"/>
    <property type="match status" value="1"/>
</dbReference>
<feature type="site" description="Catalytically relevant" evidence="6">
    <location>
        <position position="60"/>
    </location>
</feature>
<feature type="domain" description="CBS" evidence="8">
    <location>
        <begin position="210"/>
        <end position="265"/>
    </location>
</feature>
<proteinExistence type="inferred from homology"/>
<feature type="site" description="Catalytically relevant" evidence="6">
    <location>
        <position position="112"/>
    </location>
</feature>
<evidence type="ECO:0000256" key="4">
    <source>
        <dbReference type="PIRNR" id="PIRNR004692"/>
    </source>
</evidence>
<dbReference type="SMART" id="SM00116">
    <property type="entry name" value="CBS"/>
    <property type="match status" value="2"/>
</dbReference>
<dbReference type="GO" id="GO:1901135">
    <property type="term" value="P:carbohydrate derivative metabolic process"/>
    <property type="evidence" value="ECO:0007669"/>
    <property type="project" value="InterPro"/>
</dbReference>
<evidence type="ECO:0000313" key="11">
    <source>
        <dbReference type="Proteomes" id="UP000436694"/>
    </source>
</evidence>
<dbReference type="AlphaFoldDB" id="A0A844AX46"/>
<dbReference type="Gene3D" id="3.10.580.10">
    <property type="entry name" value="CBS-domain"/>
    <property type="match status" value="1"/>
</dbReference>
<evidence type="ECO:0000256" key="5">
    <source>
        <dbReference type="PIRSR" id="PIRSR004692-2"/>
    </source>
</evidence>
<keyword evidence="5" id="KW-0862">Zinc</keyword>
<protein>
    <submittedName>
        <fullName evidence="10">KpsF/GutQ family sugar-phosphate isomerase</fullName>
    </submittedName>
</protein>
<comment type="caution">
    <text evidence="10">The sequence shown here is derived from an EMBL/GenBank/DDBJ whole genome shotgun (WGS) entry which is preliminary data.</text>
</comment>
<dbReference type="Proteomes" id="UP000436694">
    <property type="component" value="Unassembled WGS sequence"/>
</dbReference>
<feature type="domain" description="SIS" evidence="9">
    <location>
        <begin position="42"/>
        <end position="185"/>
    </location>
</feature>
<dbReference type="GO" id="GO:0019146">
    <property type="term" value="F:arabinose-5-phosphate isomerase activity"/>
    <property type="evidence" value="ECO:0007669"/>
    <property type="project" value="UniProtKB-ARBA"/>
</dbReference>
<keyword evidence="3 7" id="KW-0129">CBS domain</keyword>
<keyword evidence="11" id="KW-1185">Reference proteome</keyword>
<dbReference type="InterPro" id="IPR000644">
    <property type="entry name" value="CBS_dom"/>
</dbReference>
<evidence type="ECO:0000259" key="8">
    <source>
        <dbReference type="PROSITE" id="PS51371"/>
    </source>
</evidence>
<comment type="similarity">
    <text evidence="1 4">Belongs to the SIS family. GutQ/KpsF subfamily.</text>
</comment>
<keyword evidence="10" id="KW-0413">Isomerase</keyword>
<dbReference type="RefSeq" id="WP_153549072.1">
    <property type="nucleotide sequence ID" value="NZ_WIXK01000011.1"/>
</dbReference>
<evidence type="ECO:0000313" key="10">
    <source>
        <dbReference type="EMBL" id="MQY44138.1"/>
    </source>
</evidence>
<evidence type="ECO:0000256" key="6">
    <source>
        <dbReference type="PIRSR" id="PIRSR004692-3"/>
    </source>
</evidence>
<evidence type="ECO:0000256" key="2">
    <source>
        <dbReference type="ARBA" id="ARBA00022737"/>
    </source>
</evidence>
<dbReference type="PROSITE" id="PS51464">
    <property type="entry name" value="SIS"/>
    <property type="match status" value="1"/>
</dbReference>
<reference evidence="10 11" key="1">
    <citation type="submission" date="2019-10" db="EMBL/GenBank/DDBJ databases">
        <title>Epibacterium sp. nov., isolated from seawater.</title>
        <authorList>
            <person name="Zhang X."/>
            <person name="Li N."/>
        </authorList>
    </citation>
    <scope>NUCLEOTIDE SEQUENCE [LARGE SCALE GENOMIC DNA]</scope>
    <source>
        <strain evidence="10 11">SM1969</strain>
    </source>
</reference>
<evidence type="ECO:0000256" key="3">
    <source>
        <dbReference type="ARBA" id="ARBA00023122"/>
    </source>
</evidence>
<keyword evidence="2" id="KW-0677">Repeat</keyword>
<dbReference type="PROSITE" id="PS51371">
    <property type="entry name" value="CBS"/>
    <property type="match status" value="2"/>
</dbReference>
<dbReference type="InterPro" id="IPR046342">
    <property type="entry name" value="CBS_dom_sf"/>
</dbReference>
<evidence type="ECO:0000256" key="7">
    <source>
        <dbReference type="PROSITE-ProRule" id="PRU00703"/>
    </source>
</evidence>
<sequence length="323" mass="33222">MSAATPQASAEAIIASGKAVLATEAAALQQMEENLPKDFAAVVQLMMGVKGRVIVSGIGKSGHIGRKIAATLASTGTPSYFVHCAEASHGDLGMVTTSDICLLISNSGETTELQDIVAHTRRFSIPMVAISSKADSTLMKAADYQLCLPGAPEACSIGMAPTTSTTLTLALGDALAVALMEQRGFVAEDFRVFHPGGKLGAQLATVAQLMHQDLPLVSADTAMQDCLLTMTSKGFGIAAVVDGGRLSGVISDGDLRRNMAQLMRVSAGDIASKDPITIAPDELAVSALATMNARKISVLMVVDGAGAPVGILHIHDLLRAGVA</sequence>
<organism evidence="10 11">
    <name type="scientific">Tritonibacter aquimaris</name>
    <dbReference type="NCBI Taxonomy" id="2663379"/>
    <lineage>
        <taxon>Bacteria</taxon>
        <taxon>Pseudomonadati</taxon>
        <taxon>Pseudomonadota</taxon>
        <taxon>Alphaproteobacteria</taxon>
        <taxon>Rhodobacterales</taxon>
        <taxon>Paracoccaceae</taxon>
        <taxon>Tritonibacter</taxon>
    </lineage>
</organism>
<dbReference type="CDD" id="cd05014">
    <property type="entry name" value="SIS_Kpsf"/>
    <property type="match status" value="1"/>
</dbReference>
<dbReference type="InterPro" id="IPR050986">
    <property type="entry name" value="GutQ/KpsF_isomerases"/>
</dbReference>
<feature type="domain" description="CBS" evidence="8">
    <location>
        <begin position="271"/>
        <end position="323"/>
    </location>
</feature>
<dbReference type="SUPFAM" id="SSF53697">
    <property type="entry name" value="SIS domain"/>
    <property type="match status" value="1"/>
</dbReference>
<dbReference type="InterPro" id="IPR035474">
    <property type="entry name" value="SIS_Kpsf"/>
</dbReference>
<dbReference type="PIRSF" id="PIRSF004692">
    <property type="entry name" value="KdsD_KpsF"/>
    <property type="match status" value="1"/>
</dbReference>
<dbReference type="EMBL" id="WIXK01000011">
    <property type="protein sequence ID" value="MQY44138.1"/>
    <property type="molecule type" value="Genomic_DNA"/>
</dbReference>
<dbReference type="Pfam" id="PF00571">
    <property type="entry name" value="CBS"/>
    <property type="match status" value="2"/>
</dbReference>
<feature type="site" description="Catalytically relevant" evidence="6">
    <location>
        <position position="194"/>
    </location>
</feature>
<gene>
    <name evidence="10" type="ORF">GG681_15945</name>
</gene>
<name>A0A844AX46_9RHOB</name>
<dbReference type="NCBIfam" id="TIGR00393">
    <property type="entry name" value="kpsF"/>
    <property type="match status" value="1"/>
</dbReference>
<dbReference type="CDD" id="cd04604">
    <property type="entry name" value="CBS_pair_SIS_assoc"/>
    <property type="match status" value="1"/>
</dbReference>
<dbReference type="PANTHER" id="PTHR42745:SF1">
    <property type="entry name" value="ARABINOSE 5-PHOSPHATE ISOMERASE KDSD"/>
    <property type="match status" value="1"/>
</dbReference>
<feature type="site" description="Catalytically relevant" evidence="6">
    <location>
        <position position="153"/>
    </location>
</feature>
<dbReference type="Pfam" id="PF01380">
    <property type="entry name" value="SIS"/>
    <property type="match status" value="1"/>
</dbReference>
<evidence type="ECO:0000259" key="9">
    <source>
        <dbReference type="PROSITE" id="PS51464"/>
    </source>
</evidence>
<dbReference type="FunFam" id="3.40.50.10490:FF:000011">
    <property type="entry name" value="Arabinose 5-phosphate isomerase"/>
    <property type="match status" value="1"/>
</dbReference>
<dbReference type="InterPro" id="IPR046348">
    <property type="entry name" value="SIS_dom_sf"/>
</dbReference>
<dbReference type="PANTHER" id="PTHR42745">
    <property type="match status" value="1"/>
</dbReference>
<keyword evidence="5" id="KW-0479">Metal-binding</keyword>